<dbReference type="Pfam" id="PF02447">
    <property type="entry name" value="GntP_permease"/>
    <property type="match status" value="1"/>
</dbReference>
<feature type="transmembrane region" description="Helical" evidence="1">
    <location>
        <begin position="176"/>
        <end position="199"/>
    </location>
</feature>
<feature type="transmembrane region" description="Helical" evidence="1">
    <location>
        <begin position="239"/>
        <end position="261"/>
    </location>
</feature>
<dbReference type="EMBL" id="RJMB01000005">
    <property type="protein sequence ID" value="RNL85714.1"/>
    <property type="molecule type" value="Genomic_DNA"/>
</dbReference>
<feature type="transmembrane region" description="Helical" evidence="1">
    <location>
        <begin position="34"/>
        <end position="54"/>
    </location>
</feature>
<protein>
    <submittedName>
        <fullName evidence="2">GntP family permease</fullName>
    </submittedName>
</protein>
<dbReference type="PANTHER" id="PTHR30354">
    <property type="entry name" value="GNT FAMILY GLUCONATE TRANSPORTER"/>
    <property type="match status" value="1"/>
</dbReference>
<dbReference type="NCBIfam" id="TIGR00791">
    <property type="entry name" value="gntP"/>
    <property type="match status" value="1"/>
</dbReference>
<dbReference type="GO" id="GO:0005886">
    <property type="term" value="C:plasma membrane"/>
    <property type="evidence" value="ECO:0007669"/>
    <property type="project" value="TreeGrafter"/>
</dbReference>
<feature type="transmembrane region" description="Helical" evidence="1">
    <location>
        <begin position="351"/>
        <end position="369"/>
    </location>
</feature>
<dbReference type="Proteomes" id="UP000269198">
    <property type="component" value="Unassembled WGS sequence"/>
</dbReference>
<comment type="caution">
    <text evidence="2">The sequence shown here is derived from an EMBL/GenBank/DDBJ whole genome shotgun (WGS) entry which is preliminary data.</text>
</comment>
<dbReference type="RefSeq" id="WP_123200493.1">
    <property type="nucleotide sequence ID" value="NZ_RJMB01000005.1"/>
</dbReference>
<feature type="transmembrane region" description="Helical" evidence="1">
    <location>
        <begin position="310"/>
        <end position="331"/>
    </location>
</feature>
<reference evidence="2 3" key="1">
    <citation type="submission" date="2018-11" db="EMBL/GenBank/DDBJ databases">
        <title>The genome draft of YIM 96095.</title>
        <authorList>
            <person name="Tang S.-K."/>
            <person name="Chunyu W.-X."/>
            <person name="Feng Y.-Z."/>
        </authorList>
    </citation>
    <scope>NUCLEOTIDE SEQUENCE [LARGE SCALE GENOMIC DNA]</scope>
    <source>
        <strain evidence="2 3">YIM 96095</strain>
    </source>
</reference>
<evidence type="ECO:0000256" key="1">
    <source>
        <dbReference type="SAM" id="Phobius"/>
    </source>
</evidence>
<feature type="transmembrane region" description="Helical" evidence="1">
    <location>
        <begin position="7"/>
        <end position="28"/>
    </location>
</feature>
<feature type="transmembrane region" description="Helical" evidence="1">
    <location>
        <begin position="66"/>
        <end position="85"/>
    </location>
</feature>
<dbReference type="PIRSF" id="PIRSF002746">
    <property type="entry name" value="Gluconate_transporter"/>
    <property type="match status" value="1"/>
</dbReference>
<sequence length="461" mass="47672">MPDTANLSTGWLLAISVLSIAILLFLIIRVRLHAILALILVSAGTALATGIPVADLVPTLIEGMGSTLGSVVLLIGLGAILGRIIELSGGARVLADGLLRLFGEKRAPLALSVASLFFGFPIFLDAAFVVMLPVIFSVARRMGGSLLIYALPSTGAFLVMHALLPPHPGPVAATELIGADMGLVVLIGLLIGLPTWYLCGHLLGLWLGRRVDAPVPTILGTPEQEDSPTLGPPPHIGTLIFLLLLPVGLIFMNTSLEALAVAGTVEPEAPWVHSLQAVGETPAALFITVLVALWLLGWRRRHSGDALERIIDRALAPVCTIIVLTGAGGMFGTVLSESGIGDAMAQTLDGMGLPLIVAAFLIATVMRVAQGSATVAATTAAGLMAPAITAANGFSGIELALIVVAIAAGSIVLSHVNDSGFWLVRGFLGLDTTTMLRTWTVQSTAVGTMAFVLCLGLYALV</sequence>
<name>A0A3N0ED08_9ACTN</name>
<dbReference type="GO" id="GO:0015128">
    <property type="term" value="F:gluconate transmembrane transporter activity"/>
    <property type="evidence" value="ECO:0007669"/>
    <property type="project" value="InterPro"/>
</dbReference>
<dbReference type="InterPro" id="IPR003474">
    <property type="entry name" value="Glcn_transporter"/>
</dbReference>
<evidence type="ECO:0000313" key="3">
    <source>
        <dbReference type="Proteomes" id="UP000269198"/>
    </source>
</evidence>
<dbReference type="OrthoDB" id="4325159at2"/>
<feature type="transmembrane region" description="Helical" evidence="1">
    <location>
        <begin position="109"/>
        <end position="134"/>
    </location>
</feature>
<dbReference type="PANTHER" id="PTHR30354:SF25">
    <property type="entry name" value="INNER MEMBRANE PERMEASE YGBN"/>
    <property type="match status" value="1"/>
</dbReference>
<keyword evidence="1" id="KW-1133">Transmembrane helix</keyword>
<feature type="transmembrane region" description="Helical" evidence="1">
    <location>
        <begin position="146"/>
        <end position="164"/>
    </location>
</feature>
<keyword evidence="3" id="KW-1185">Reference proteome</keyword>
<gene>
    <name evidence="2" type="ORF">EFW17_07030</name>
</gene>
<feature type="transmembrane region" description="Helical" evidence="1">
    <location>
        <begin position="281"/>
        <end position="298"/>
    </location>
</feature>
<keyword evidence="1" id="KW-0472">Membrane</keyword>
<keyword evidence="1" id="KW-0812">Transmembrane</keyword>
<feature type="transmembrane region" description="Helical" evidence="1">
    <location>
        <begin position="390"/>
        <end position="416"/>
    </location>
</feature>
<proteinExistence type="predicted"/>
<dbReference type="AlphaFoldDB" id="A0A3N0ED08"/>
<accession>A0A3N0ED08</accession>
<evidence type="ECO:0000313" key="2">
    <source>
        <dbReference type="EMBL" id="RNL85714.1"/>
    </source>
</evidence>
<feature type="transmembrane region" description="Helical" evidence="1">
    <location>
        <begin position="436"/>
        <end position="460"/>
    </location>
</feature>
<organism evidence="2 3">
    <name type="scientific">Halostreptopolyspora alba</name>
    <dbReference type="NCBI Taxonomy" id="2487137"/>
    <lineage>
        <taxon>Bacteria</taxon>
        <taxon>Bacillati</taxon>
        <taxon>Actinomycetota</taxon>
        <taxon>Actinomycetes</taxon>
        <taxon>Streptosporangiales</taxon>
        <taxon>Nocardiopsidaceae</taxon>
        <taxon>Halostreptopolyspora</taxon>
    </lineage>
</organism>